<name>A0A8J5CM80_CHIOP</name>
<evidence type="ECO:0000256" key="1">
    <source>
        <dbReference type="ARBA" id="ARBA00022441"/>
    </source>
</evidence>
<dbReference type="AlphaFoldDB" id="A0A8J5CM80"/>
<evidence type="ECO:0000256" key="2">
    <source>
        <dbReference type="ARBA" id="ARBA00022737"/>
    </source>
</evidence>
<reference evidence="3" key="1">
    <citation type="submission" date="2020-07" db="EMBL/GenBank/DDBJ databases">
        <title>The High-quality genome of the commercially important snow crab, Chionoecetes opilio.</title>
        <authorList>
            <person name="Jeong J.-H."/>
            <person name="Ryu S."/>
        </authorList>
    </citation>
    <scope>NUCLEOTIDE SEQUENCE</scope>
    <source>
        <strain evidence="3">MADBK_172401_WGS</strain>
        <tissue evidence="3">Digestive gland</tissue>
    </source>
</reference>
<keyword evidence="2" id="KW-0677">Repeat</keyword>
<comment type="caution">
    <text evidence="3">The sequence shown here is derived from an EMBL/GenBank/DDBJ whole genome shotgun (WGS) entry which is preliminary data.</text>
</comment>
<sequence>MREHFAGRCCQEESVRKTEAAAARMGEVGLTLRTSLTNSYEPTMNASMHEGCMYIFGGVKDLSENIRTERINKVWLGVARLRDMCWEALCHYCPNLPSQPPSALLAMGIPPYIVEALQHQTPAYG</sequence>
<accession>A0A8J5CM80</accession>
<dbReference type="OrthoDB" id="7676067at2759"/>
<dbReference type="InterPro" id="IPR052125">
    <property type="entry name" value="KLHDC10"/>
</dbReference>
<dbReference type="PANTHER" id="PTHR46428:SF1">
    <property type="entry name" value="KELCH DOMAIN-CONTAINING PROTEIN 10"/>
    <property type="match status" value="1"/>
</dbReference>
<keyword evidence="1" id="KW-0880">Kelch repeat</keyword>
<keyword evidence="4" id="KW-1185">Reference proteome</keyword>
<organism evidence="3 4">
    <name type="scientific">Chionoecetes opilio</name>
    <name type="common">Atlantic snow crab</name>
    <name type="synonym">Cancer opilio</name>
    <dbReference type="NCBI Taxonomy" id="41210"/>
    <lineage>
        <taxon>Eukaryota</taxon>
        <taxon>Metazoa</taxon>
        <taxon>Ecdysozoa</taxon>
        <taxon>Arthropoda</taxon>
        <taxon>Crustacea</taxon>
        <taxon>Multicrustacea</taxon>
        <taxon>Malacostraca</taxon>
        <taxon>Eumalacostraca</taxon>
        <taxon>Eucarida</taxon>
        <taxon>Decapoda</taxon>
        <taxon>Pleocyemata</taxon>
        <taxon>Brachyura</taxon>
        <taxon>Eubrachyura</taxon>
        <taxon>Majoidea</taxon>
        <taxon>Majidae</taxon>
        <taxon>Chionoecetes</taxon>
    </lineage>
</organism>
<evidence type="ECO:0000313" key="4">
    <source>
        <dbReference type="Proteomes" id="UP000770661"/>
    </source>
</evidence>
<dbReference type="PANTHER" id="PTHR46428">
    <property type="entry name" value="KELCH DOMAIN-CONTAINING PROTEIN 10"/>
    <property type="match status" value="1"/>
</dbReference>
<evidence type="ECO:0000313" key="3">
    <source>
        <dbReference type="EMBL" id="KAG0725643.1"/>
    </source>
</evidence>
<protein>
    <submittedName>
        <fullName evidence="3">Kelch domain-containing protein 10</fullName>
    </submittedName>
</protein>
<dbReference type="GO" id="GO:0032874">
    <property type="term" value="P:positive regulation of stress-activated MAPK cascade"/>
    <property type="evidence" value="ECO:0007669"/>
    <property type="project" value="TreeGrafter"/>
</dbReference>
<dbReference type="Proteomes" id="UP000770661">
    <property type="component" value="Unassembled WGS sequence"/>
</dbReference>
<proteinExistence type="predicted"/>
<gene>
    <name evidence="3" type="primary">klhdc10_1</name>
    <name evidence="3" type="ORF">GWK47_038214</name>
</gene>
<dbReference type="EMBL" id="JACEEZ010005430">
    <property type="protein sequence ID" value="KAG0725643.1"/>
    <property type="molecule type" value="Genomic_DNA"/>
</dbReference>